<dbReference type="Pfam" id="PF00188">
    <property type="entry name" value="CAP"/>
    <property type="match status" value="1"/>
</dbReference>
<dbReference type="InterPro" id="IPR035940">
    <property type="entry name" value="CAP_sf"/>
</dbReference>
<proteinExistence type="predicted"/>
<dbReference type="RefSeq" id="WP_179655891.1">
    <property type="nucleotide sequence ID" value="NZ_CP083931.1"/>
</dbReference>
<dbReference type="Gene3D" id="3.40.33.10">
    <property type="entry name" value="CAP"/>
    <property type="match status" value="1"/>
</dbReference>
<keyword evidence="4" id="KW-1185">Reference proteome</keyword>
<accession>A0A286EH40</accession>
<evidence type="ECO:0000256" key="1">
    <source>
        <dbReference type="SAM" id="SignalP"/>
    </source>
</evidence>
<dbReference type="InterPro" id="IPR014044">
    <property type="entry name" value="CAP_dom"/>
</dbReference>
<dbReference type="PANTHER" id="PTHR31157">
    <property type="entry name" value="SCP DOMAIN-CONTAINING PROTEIN"/>
    <property type="match status" value="1"/>
</dbReference>
<dbReference type="CDD" id="cd05379">
    <property type="entry name" value="CAP_bacterial"/>
    <property type="match status" value="1"/>
</dbReference>
<dbReference type="PANTHER" id="PTHR31157:SF1">
    <property type="entry name" value="SCP DOMAIN-CONTAINING PROTEIN"/>
    <property type="match status" value="1"/>
</dbReference>
<evidence type="ECO:0000313" key="4">
    <source>
        <dbReference type="Proteomes" id="UP000219669"/>
    </source>
</evidence>
<name>A0A286EH40_9NEIS</name>
<organism evidence="3 4">
    <name type="scientific">Alysiella filiformis DSM 16848</name>
    <dbReference type="NCBI Taxonomy" id="1120981"/>
    <lineage>
        <taxon>Bacteria</taxon>
        <taxon>Pseudomonadati</taxon>
        <taxon>Pseudomonadota</taxon>
        <taxon>Betaproteobacteria</taxon>
        <taxon>Neisseriales</taxon>
        <taxon>Neisseriaceae</taxon>
        <taxon>Alysiella</taxon>
    </lineage>
</organism>
<gene>
    <name evidence="3" type="ORF">SAMN02746062_02035</name>
</gene>
<protein>
    <submittedName>
        <fullName evidence="3">Uncharacterized conserved protein YkwD, contains CAP (CSP/antigen 5/PR1) domain</fullName>
    </submittedName>
</protein>
<keyword evidence="1" id="KW-0732">Signal</keyword>
<reference evidence="3 4" key="1">
    <citation type="submission" date="2017-09" db="EMBL/GenBank/DDBJ databases">
        <authorList>
            <person name="Ehlers B."/>
            <person name="Leendertz F.H."/>
        </authorList>
    </citation>
    <scope>NUCLEOTIDE SEQUENCE [LARGE SCALE GENOMIC DNA]</scope>
    <source>
        <strain evidence="3 4">DSM 16848</strain>
    </source>
</reference>
<feature type="chain" id="PRO_5013261869" evidence="1">
    <location>
        <begin position="20"/>
        <end position="174"/>
    </location>
</feature>
<dbReference type="Proteomes" id="UP000219669">
    <property type="component" value="Unassembled WGS sequence"/>
</dbReference>
<sequence>MRNGKIFLMMSVLLLAACAKPVQSTQHRTTWQMDTPQHMLNLINQARSQARKCGNQHFAAAPPLAWSVKLERAATLHAQDMAKHNYYSHIGRDQSTFAQRIQAQGYQYSGIAENIYAHPMTAELAMEGWLKSEGHCRNLMNPQFTHVGMGMGYNPNSDWQTYWVQNFAHPLRFE</sequence>
<dbReference type="EMBL" id="OCNF01000023">
    <property type="protein sequence ID" value="SOD70227.1"/>
    <property type="molecule type" value="Genomic_DNA"/>
</dbReference>
<evidence type="ECO:0000259" key="2">
    <source>
        <dbReference type="Pfam" id="PF00188"/>
    </source>
</evidence>
<feature type="signal peptide" evidence="1">
    <location>
        <begin position="1"/>
        <end position="19"/>
    </location>
</feature>
<evidence type="ECO:0000313" key="3">
    <source>
        <dbReference type="EMBL" id="SOD70227.1"/>
    </source>
</evidence>
<dbReference type="PROSITE" id="PS51257">
    <property type="entry name" value="PROKAR_LIPOPROTEIN"/>
    <property type="match status" value="1"/>
</dbReference>
<dbReference type="SUPFAM" id="SSF55797">
    <property type="entry name" value="PR-1-like"/>
    <property type="match status" value="1"/>
</dbReference>
<feature type="domain" description="SCP" evidence="2">
    <location>
        <begin position="40"/>
        <end position="167"/>
    </location>
</feature>
<dbReference type="AlphaFoldDB" id="A0A286EH40"/>